<comment type="function">
    <text evidence="22">Glycosyltransferase that can synthesize all known mucin beta 6 N-acetylglucosaminides. Mediates core 2 and core 4 O-glycan branching, 2 important steps in mucin-type biosynthesis. Also has I-branching enzyme activity by converting linear into branched poly-N-acetyllactosaminoglycans, leading to introduce the blood group I antigen during embryonic development.</text>
</comment>
<keyword evidence="5 23" id="KW-0812">Transmembrane</keyword>
<evidence type="ECO:0000256" key="3">
    <source>
        <dbReference type="ARBA" id="ARBA00022676"/>
    </source>
</evidence>
<dbReference type="EC" id="2.4.1.148" evidence="13"/>
<accession>A0ABV0Q3H6</accession>
<comment type="catalytic activity">
    <reaction evidence="17">
        <text>a beta-D-Gal-(1-&gt;4)-beta-D-GlcNAc-(1-&gt;3)-beta-D-Gal-(1-&gt;4)-beta-D-GlcNAc derivative + UDP-N-acetyl-alpha-D-glucosamine = a beta-D-Gal-(1-&gt;4)-beta-D-GlcNAc-(1-&gt;3)-[beta-D-GlcNAc-(1-&gt;6)]-beta-D-Gal-(1-&gt;4)-N-acetyl-beta-D-GlcNAc derivative + UDP + H(+)</text>
        <dbReference type="Rhea" id="RHEA:54820"/>
        <dbReference type="ChEBI" id="CHEBI:15378"/>
        <dbReference type="ChEBI" id="CHEBI:57705"/>
        <dbReference type="ChEBI" id="CHEBI:58223"/>
        <dbReference type="ChEBI" id="CHEBI:138371"/>
        <dbReference type="ChEBI" id="CHEBI:138372"/>
        <dbReference type="EC" id="2.4.1.150"/>
    </reaction>
</comment>
<comment type="catalytic activity">
    <reaction evidence="20">
        <text>a 3-O-[N-acetyl-beta-D-glucosaminyl-(1-&gt;3)-N-acetyl-alpha-D-galactosaminyl]-L-threonyl-[protein] + UDP-N-acetyl-alpha-D-glucosamine = 3-O-[N-acetyl-beta-D-glucosaminyl-(1-&gt;3)-[N-acetyl-beta-D-glucosaminyl-(1-&gt;6)]-N-acetyl-alpha-D-galactosaminyl]-L-threonyl-[protein] + UDP + H(+)</text>
        <dbReference type="Rhea" id="RHEA:56192"/>
        <dbReference type="Rhea" id="RHEA-COMP:11692"/>
        <dbReference type="Rhea" id="RHEA-COMP:14413"/>
        <dbReference type="ChEBI" id="CHEBI:15378"/>
        <dbReference type="ChEBI" id="CHEBI:57705"/>
        <dbReference type="ChEBI" id="CHEBI:58223"/>
        <dbReference type="ChEBI" id="CHEBI:87080"/>
        <dbReference type="ChEBI" id="CHEBI:139580"/>
        <dbReference type="EC" id="2.4.1.148"/>
    </reaction>
</comment>
<evidence type="ECO:0000256" key="4">
    <source>
        <dbReference type="ARBA" id="ARBA00022679"/>
    </source>
</evidence>
<feature type="transmembrane region" description="Helical" evidence="23">
    <location>
        <begin position="297"/>
        <end position="315"/>
    </location>
</feature>
<evidence type="ECO:0000256" key="16">
    <source>
        <dbReference type="ARBA" id="ARBA00041719"/>
    </source>
</evidence>
<dbReference type="Gene3D" id="2.10.220.10">
    <property type="entry name" value="Hormone Receptor, Insulin-like Growth Factor Receptor 1, Chain A, domain 2"/>
    <property type="match status" value="2"/>
</dbReference>
<evidence type="ECO:0000256" key="14">
    <source>
        <dbReference type="ARBA" id="ARBA00038948"/>
    </source>
</evidence>
<feature type="non-terminal residue" evidence="24">
    <location>
        <position position="1"/>
    </location>
</feature>
<evidence type="ECO:0000313" key="25">
    <source>
        <dbReference type="Proteomes" id="UP001434883"/>
    </source>
</evidence>
<comment type="similarity">
    <text evidence="11">Belongs to the glycosyltransferase 14 family.</text>
</comment>
<dbReference type="Proteomes" id="UP001434883">
    <property type="component" value="Unassembled WGS sequence"/>
</dbReference>
<evidence type="ECO:0000256" key="11">
    <source>
        <dbReference type="ARBA" id="ARBA00038150"/>
    </source>
</evidence>
<keyword evidence="6" id="KW-0735">Signal-anchor</keyword>
<comment type="subcellular location">
    <subcellularLocation>
        <location evidence="1">Golgi apparatus membrane</location>
        <topology evidence="1">Single-pass type II membrane protein</topology>
    </subcellularLocation>
</comment>
<evidence type="ECO:0000256" key="10">
    <source>
        <dbReference type="ARBA" id="ARBA00023180"/>
    </source>
</evidence>
<evidence type="ECO:0000256" key="5">
    <source>
        <dbReference type="ARBA" id="ARBA00022692"/>
    </source>
</evidence>
<comment type="catalytic activity">
    <reaction evidence="18">
        <text>3-O-[N-acetyl-beta-D-glucosaminyl-(1-&gt;3)-N-acetyl-alpha-D-galactosaminyl]-L-seryl-[protein] + UDP-N-acetyl-alpha-D-glucosamine = 3-O-[N-acetyl-beta-D-glucosaminyl-(1-&gt;3)-[N-acetyl-beta-D-glucosaminyl-(1-&gt;6)]-N-acetyl-alpha-D-galactosaminyl]-L-seryl-[protein] + UDP + H(+)</text>
        <dbReference type="Rhea" id="RHEA:56188"/>
        <dbReference type="Rhea" id="RHEA-COMP:11691"/>
        <dbReference type="Rhea" id="RHEA-COMP:14412"/>
        <dbReference type="ChEBI" id="CHEBI:15378"/>
        <dbReference type="ChEBI" id="CHEBI:57705"/>
        <dbReference type="ChEBI" id="CHEBI:58223"/>
        <dbReference type="ChEBI" id="CHEBI:87079"/>
        <dbReference type="ChEBI" id="CHEBI:139581"/>
        <dbReference type="EC" id="2.4.1.148"/>
    </reaction>
</comment>
<dbReference type="InterPro" id="IPR003406">
    <property type="entry name" value="Glyco_trans_14"/>
</dbReference>
<dbReference type="InterPro" id="IPR009030">
    <property type="entry name" value="Growth_fac_rcpt_cys_sf"/>
</dbReference>
<evidence type="ECO:0000256" key="12">
    <source>
        <dbReference type="ARBA" id="ARBA00038907"/>
    </source>
</evidence>
<evidence type="ECO:0000256" key="9">
    <source>
        <dbReference type="ARBA" id="ARBA00023157"/>
    </source>
</evidence>
<organism evidence="24 25">
    <name type="scientific">Xenoophorus captivus</name>
    <dbReference type="NCBI Taxonomy" id="1517983"/>
    <lineage>
        <taxon>Eukaryota</taxon>
        <taxon>Metazoa</taxon>
        <taxon>Chordata</taxon>
        <taxon>Craniata</taxon>
        <taxon>Vertebrata</taxon>
        <taxon>Euteleostomi</taxon>
        <taxon>Actinopterygii</taxon>
        <taxon>Neopterygii</taxon>
        <taxon>Teleostei</taxon>
        <taxon>Neoteleostei</taxon>
        <taxon>Acanthomorphata</taxon>
        <taxon>Ovalentaria</taxon>
        <taxon>Atherinomorphae</taxon>
        <taxon>Cyprinodontiformes</taxon>
        <taxon>Goodeidae</taxon>
        <taxon>Xenoophorus</taxon>
    </lineage>
</organism>
<evidence type="ECO:0000256" key="1">
    <source>
        <dbReference type="ARBA" id="ARBA00004323"/>
    </source>
</evidence>
<dbReference type="CDD" id="cd00064">
    <property type="entry name" value="FU"/>
    <property type="match status" value="2"/>
</dbReference>
<keyword evidence="4" id="KW-0808">Transferase</keyword>
<evidence type="ECO:0000256" key="21">
    <source>
        <dbReference type="ARBA" id="ARBA00049911"/>
    </source>
</evidence>
<evidence type="ECO:0000256" key="20">
    <source>
        <dbReference type="ARBA" id="ARBA00049876"/>
    </source>
</evidence>
<keyword evidence="3" id="KW-0328">Glycosyltransferase</keyword>
<evidence type="ECO:0000256" key="6">
    <source>
        <dbReference type="ARBA" id="ARBA00022968"/>
    </source>
</evidence>
<keyword evidence="7 23" id="KW-1133">Transmembrane helix</keyword>
<evidence type="ECO:0000256" key="22">
    <source>
        <dbReference type="ARBA" id="ARBA00055416"/>
    </source>
</evidence>
<feature type="transmembrane region" description="Helical" evidence="23">
    <location>
        <begin position="213"/>
        <end position="233"/>
    </location>
</feature>
<keyword evidence="10" id="KW-0325">Glycoprotein</keyword>
<reference evidence="24 25" key="1">
    <citation type="submission" date="2021-06" db="EMBL/GenBank/DDBJ databases">
        <authorList>
            <person name="Palmer J.M."/>
        </authorList>
    </citation>
    <scope>NUCLEOTIDE SEQUENCE [LARGE SCALE GENOMIC DNA]</scope>
    <source>
        <strain evidence="24 25">XC_2019</strain>
        <tissue evidence="24">Muscle</tissue>
    </source>
</reference>
<dbReference type="InterPro" id="IPR006212">
    <property type="entry name" value="Furin_repeat"/>
</dbReference>
<dbReference type="PANTHER" id="PTHR19297:SF81">
    <property type="entry name" value="BETA-1,3-GALACTOSYL-O-GLYCOSYL-GLYCOPROTEIN BETA-1,6-N-ACETYLGLUCOSAMINYLTRANSFERASE 3"/>
    <property type="match status" value="1"/>
</dbReference>
<comment type="caution">
    <text evidence="24">The sequence shown here is derived from an EMBL/GenBank/DDBJ whole genome shotgun (WGS) entry which is preliminary data.</text>
</comment>
<sequence>CTFLYLMLNGVCKASCPMGYYEDMEEGLCSQCHPTCGSCSGPLADDCETCSNFSPRLYKGSCLKDCPMGTYYDTAAMECQECHQTCMSCSGPDPNQCTQCERGLVLDPNTLLCGVTELSINEGHMKACSLYRLVVTCGIEWHCVGPRPDQCLTCHRDFVLHAVENRCSRCCQAAGNHTNCCVSLCVDVPQPRSGDSKEADTNMSLRALKHTSAALPIALLLAVGLALAVFALVKAHAKRRLCWHQSYERLSGNGGVNMPHGVPEPDSGDEVDVVYTSRGGSMAFANLKKRWTSLRTIFLILVCTFLSFVLWGTAFNRSQSSDFHIPEQFSSDLPACLAVISGDVEGKKAELQVLLSSRSKKKSLSEDFYINATLDCAAYIENRGFIKVPLSEKEANFPIAYSMVIHEKIEMFERLLRSIYAPQNIYCVHIDQKSSLGFHRAVKKIVSCFPNVFVTSKLETVVYASWSRVQADLNCMKDLLQSEVQWRYLLNTCGTDFPIKTNREMVMALKALNGRNSLETEATSEYKKHRWQYRHNVTNSVVWTDVRKSPPPIRTPMFSGNAYFVVSRAFVKHVMQDREVQNFMEWEKDTYSPDEHMWATLQRMPSVPGSTPANSKYEVSDMQALARAVKWAYLAGDVTKGAPYYPCTGIYRRAVCVYGAGDLLWLLRQQHLFANKFDPEVDDISIRCLESILRFKALGHDPLAFLHYSNLL</sequence>
<dbReference type="EC" id="2.4.1.150" evidence="12"/>
<gene>
    <name evidence="24" type="ORF">XENOCAPTIV_008497</name>
</gene>
<evidence type="ECO:0000256" key="17">
    <source>
        <dbReference type="ARBA" id="ARBA00047621"/>
    </source>
</evidence>
<comment type="catalytic activity">
    <reaction evidence="19">
        <text>a 3-O-[beta-D-galactosyl-(1-&gt;3)-N-acetyl-alpha-D-galactosaminyl]-L-threonyl-[protein] + UDP-N-acetyl-alpha-D-glucosamine = a 3-O-{beta-D-galactosyl-(1-&gt;3)-[N-acetyl-beta-D-glucosaminyl-(1-&gt;6)]-N-acetyl-alpha-D-galactosaminyl}-L-threonyl-[protein] + UDP + H(+)</text>
        <dbReference type="Rhea" id="RHEA:56216"/>
        <dbReference type="Rhea" id="RHEA-COMP:13923"/>
        <dbReference type="Rhea" id="RHEA-COMP:14420"/>
        <dbReference type="ChEBI" id="CHEBI:15378"/>
        <dbReference type="ChEBI" id="CHEBI:57705"/>
        <dbReference type="ChEBI" id="CHEBI:58223"/>
        <dbReference type="ChEBI" id="CHEBI:137950"/>
        <dbReference type="ChEBI" id="CHEBI:139607"/>
        <dbReference type="EC" id="2.4.1.102"/>
    </reaction>
</comment>
<keyword evidence="25" id="KW-1185">Reference proteome</keyword>
<comment type="pathway">
    <text evidence="2">Protein modification; protein glycosylation.</text>
</comment>
<evidence type="ECO:0000256" key="2">
    <source>
        <dbReference type="ARBA" id="ARBA00004922"/>
    </source>
</evidence>
<proteinExistence type="inferred from homology"/>
<dbReference type="Pfam" id="PF02485">
    <property type="entry name" value="Branch"/>
    <property type="match status" value="1"/>
</dbReference>
<protein>
    <recommendedName>
        <fullName evidence="15">Beta-1,3-galactosyl-O-glycosyl-glycoprotein beta-1,6-N-acetylglucosaminyltransferase 3</fullName>
        <ecNumber evidence="14">2.4.1.102</ecNumber>
        <ecNumber evidence="13">2.4.1.148</ecNumber>
        <ecNumber evidence="12">2.4.1.150</ecNumber>
    </recommendedName>
    <alternativeName>
        <fullName evidence="16">C2GnT-mucin type</fullName>
    </alternativeName>
</protein>
<dbReference type="EMBL" id="JAHRIN010000002">
    <property type="protein sequence ID" value="MEQ2190338.1"/>
    <property type="molecule type" value="Genomic_DNA"/>
</dbReference>
<evidence type="ECO:0000256" key="8">
    <source>
        <dbReference type="ARBA" id="ARBA00023136"/>
    </source>
</evidence>
<evidence type="ECO:0000256" key="7">
    <source>
        <dbReference type="ARBA" id="ARBA00022989"/>
    </source>
</evidence>
<keyword evidence="9" id="KW-1015">Disulfide bond</keyword>
<dbReference type="PANTHER" id="PTHR19297">
    <property type="entry name" value="GLYCOSYLTRANSFERASE 14 FAMILY MEMBER"/>
    <property type="match status" value="1"/>
</dbReference>
<keyword evidence="8 23" id="KW-0472">Membrane</keyword>
<dbReference type="SUPFAM" id="SSF57184">
    <property type="entry name" value="Growth factor receptor domain"/>
    <property type="match status" value="1"/>
</dbReference>
<evidence type="ECO:0000313" key="24">
    <source>
        <dbReference type="EMBL" id="MEQ2190338.1"/>
    </source>
</evidence>
<evidence type="ECO:0000256" key="23">
    <source>
        <dbReference type="SAM" id="Phobius"/>
    </source>
</evidence>
<dbReference type="EC" id="2.4.1.102" evidence="14"/>
<evidence type="ECO:0000256" key="19">
    <source>
        <dbReference type="ARBA" id="ARBA00049870"/>
    </source>
</evidence>
<evidence type="ECO:0000256" key="13">
    <source>
        <dbReference type="ARBA" id="ARBA00038912"/>
    </source>
</evidence>
<dbReference type="SMART" id="SM00261">
    <property type="entry name" value="FU"/>
    <property type="match status" value="3"/>
</dbReference>
<comment type="catalytic activity">
    <reaction evidence="21">
        <text>a 3-O-[beta-D-galactosyl-(1-&gt;3)-N-acetyl-alpha-D-galactosaminyl]-L-seryl-[protein] + UDP-N-acetyl-alpha-D-glucosamine = 3-O-{beta-D-galactosyl-(1-&gt;3)-[N-acetyl-beta-D-glucosaminyl-(1-&gt;6)]-N-acetyl-alpha-D-galactosaminyl}-L-seryl-[protein] + UDP + H(+)</text>
        <dbReference type="Rhea" id="RHEA:56212"/>
        <dbReference type="Rhea" id="RHEA-COMP:13922"/>
        <dbReference type="Rhea" id="RHEA-COMP:14419"/>
        <dbReference type="ChEBI" id="CHEBI:15378"/>
        <dbReference type="ChEBI" id="CHEBI:57705"/>
        <dbReference type="ChEBI" id="CHEBI:58223"/>
        <dbReference type="ChEBI" id="CHEBI:137949"/>
        <dbReference type="ChEBI" id="CHEBI:139605"/>
        <dbReference type="EC" id="2.4.1.102"/>
    </reaction>
</comment>
<evidence type="ECO:0000256" key="15">
    <source>
        <dbReference type="ARBA" id="ARBA00039292"/>
    </source>
</evidence>
<evidence type="ECO:0000256" key="18">
    <source>
        <dbReference type="ARBA" id="ARBA00048927"/>
    </source>
</evidence>
<name>A0ABV0Q3H6_9TELE</name>